<dbReference type="EMBL" id="RIBY02002312">
    <property type="protein sequence ID" value="KAH9819778.1"/>
    <property type="molecule type" value="Genomic_DNA"/>
</dbReference>
<dbReference type="Proteomes" id="UP001138500">
    <property type="component" value="Unassembled WGS sequence"/>
</dbReference>
<proteinExistence type="predicted"/>
<gene>
    <name evidence="2" type="ORF">Tdes44962_MAKER05178</name>
</gene>
<organism evidence="2 3">
    <name type="scientific">Teratosphaeria destructans</name>
    <dbReference type="NCBI Taxonomy" id="418781"/>
    <lineage>
        <taxon>Eukaryota</taxon>
        <taxon>Fungi</taxon>
        <taxon>Dikarya</taxon>
        <taxon>Ascomycota</taxon>
        <taxon>Pezizomycotina</taxon>
        <taxon>Dothideomycetes</taxon>
        <taxon>Dothideomycetidae</taxon>
        <taxon>Mycosphaerellales</taxon>
        <taxon>Teratosphaeriaceae</taxon>
        <taxon>Teratosphaeria</taxon>
    </lineage>
</organism>
<protein>
    <submittedName>
        <fullName evidence="2">Small secreted protein</fullName>
    </submittedName>
</protein>
<reference evidence="2 3" key="1">
    <citation type="journal article" date="2018" name="IMA Fungus">
        <title>IMA Genome-F 10: Nine draft genome sequences of Claviceps purpurea s.lat., including C. arundinis, C. humidiphila, and C. cf. spartinae, pseudomolecules for the pitch canker pathogen Fusarium circinatum, draft genome of Davidsoniella eucalypti, Grosmannia galeiformis, Quambalaria eucalypti, and Teratosphaeria destructans.</title>
        <authorList>
            <person name="Wingfield B.D."/>
            <person name="Liu M."/>
            <person name="Nguyen H.D."/>
            <person name="Lane F.A."/>
            <person name="Morgan S.W."/>
            <person name="De Vos L."/>
            <person name="Wilken P.M."/>
            <person name="Duong T.A."/>
            <person name="Aylward J."/>
            <person name="Coetzee M.P."/>
            <person name="Dadej K."/>
            <person name="De Beer Z.W."/>
            <person name="Findlay W."/>
            <person name="Havenga M."/>
            <person name="Kolarik M."/>
            <person name="Menzies J.G."/>
            <person name="Naidoo K."/>
            <person name="Pochopski O."/>
            <person name="Shoukouhi P."/>
            <person name="Santana Q.C."/>
            <person name="Seifert K.A."/>
            <person name="Soal N."/>
            <person name="Steenkamp E.T."/>
            <person name="Tatham C.T."/>
            <person name="van der Nest M.A."/>
            <person name="Wingfield M.J."/>
        </authorList>
    </citation>
    <scope>NUCLEOTIDE SEQUENCE [LARGE SCALE GENOMIC DNA]</scope>
    <source>
        <strain evidence="2">CMW44962</strain>
    </source>
</reference>
<dbReference type="OrthoDB" id="5404773at2759"/>
<name>A0A9W7SKD0_9PEZI</name>
<sequence>MHTAIFRGVVLALSASVSASAILPRANRKANEFSSGDCRQGTASYEHESNYNIDVTMDDTSHSVYFASGPWYFYSEKASDGGLCGGELIGSWQNKESEPCVNLDARGEDYRRIKCVEWNNDYHKHQGD</sequence>
<evidence type="ECO:0000256" key="1">
    <source>
        <dbReference type="SAM" id="SignalP"/>
    </source>
</evidence>
<feature type="signal peptide" evidence="1">
    <location>
        <begin position="1"/>
        <end position="19"/>
    </location>
</feature>
<keyword evidence="1" id="KW-0732">Signal</keyword>
<evidence type="ECO:0000313" key="3">
    <source>
        <dbReference type="Proteomes" id="UP001138500"/>
    </source>
</evidence>
<reference evidence="2 3" key="2">
    <citation type="journal article" date="2021" name="Curr. Genet.">
        <title>Genetic response to nitrogen starvation in the aggressive Eucalyptus foliar pathogen Teratosphaeria destructans.</title>
        <authorList>
            <person name="Havenga M."/>
            <person name="Wingfield B.D."/>
            <person name="Wingfield M.J."/>
            <person name="Dreyer L.L."/>
            <person name="Roets F."/>
            <person name="Aylward J."/>
        </authorList>
    </citation>
    <scope>NUCLEOTIDE SEQUENCE [LARGE SCALE GENOMIC DNA]</scope>
    <source>
        <strain evidence="2">CMW44962</strain>
    </source>
</reference>
<keyword evidence="3" id="KW-1185">Reference proteome</keyword>
<evidence type="ECO:0000313" key="2">
    <source>
        <dbReference type="EMBL" id="KAH9819778.1"/>
    </source>
</evidence>
<accession>A0A9W7SKD0</accession>
<dbReference type="AlphaFoldDB" id="A0A9W7SKD0"/>
<comment type="caution">
    <text evidence="2">The sequence shown here is derived from an EMBL/GenBank/DDBJ whole genome shotgun (WGS) entry which is preliminary data.</text>
</comment>
<feature type="chain" id="PRO_5040807330" evidence="1">
    <location>
        <begin position="20"/>
        <end position="128"/>
    </location>
</feature>